<evidence type="ECO:0000313" key="2">
    <source>
        <dbReference type="EMBL" id="QDY94538.1"/>
    </source>
</evidence>
<dbReference type="Proteomes" id="UP000222296">
    <property type="component" value="Chromosome Circular"/>
</dbReference>
<feature type="compositionally biased region" description="Polar residues" evidence="1">
    <location>
        <begin position="21"/>
        <end position="30"/>
    </location>
</feature>
<evidence type="ECO:0000313" key="3">
    <source>
        <dbReference type="Proteomes" id="UP000222296"/>
    </source>
</evidence>
<gene>
    <name evidence="2" type="ORF">CG010_010675</name>
</gene>
<dbReference type="RefSeq" id="WP_144030935.1">
    <property type="nucleotide sequence ID" value="NZ_CP042274.1"/>
</dbReference>
<organism evidence="2 3">
    <name type="scientific">Agrobacterium tumefaciens</name>
    <dbReference type="NCBI Taxonomy" id="358"/>
    <lineage>
        <taxon>Bacteria</taxon>
        <taxon>Pseudomonadati</taxon>
        <taxon>Pseudomonadota</taxon>
        <taxon>Alphaproteobacteria</taxon>
        <taxon>Hyphomicrobiales</taxon>
        <taxon>Rhizobiaceae</taxon>
        <taxon>Rhizobium/Agrobacterium group</taxon>
        <taxon>Agrobacterium</taxon>
        <taxon>Agrobacterium tumefaciens complex</taxon>
    </lineage>
</organism>
<evidence type="ECO:0000256" key="1">
    <source>
        <dbReference type="SAM" id="MobiDB-lite"/>
    </source>
</evidence>
<feature type="region of interest" description="Disordered" evidence="1">
    <location>
        <begin position="1"/>
        <end position="33"/>
    </location>
</feature>
<reference evidence="2 3" key="1">
    <citation type="journal article" date="2017" name="Genome Announc.">
        <title>Draft Genome Sequence of Agrobacterium tumefaciens Biovar 1 Strain 186, Isolated from Walnut.</title>
        <authorList>
            <person name="Poret-Peterson A.T."/>
            <person name="Bhatnagar S."/>
            <person name="McClean A.E."/>
            <person name="Kluepfel D.A."/>
        </authorList>
    </citation>
    <scope>NUCLEOTIDE SEQUENCE [LARGE SCALE GENOMIC DNA]</scope>
    <source>
        <strain evidence="2 3">186</strain>
    </source>
</reference>
<protein>
    <submittedName>
        <fullName evidence="2">Uncharacterized protein</fullName>
    </submittedName>
</protein>
<name>A0AAP9J643_AGRTU</name>
<sequence length="97" mass="10472">MRFISAFSKAHSAEKVRSRSKAASQRTNSLPAAKESQEIVIIVKPDDGFLVAQAAGKSNRILECYSVDVVLITARRGAPHFSASPHKPGFATNKDGF</sequence>
<proteinExistence type="predicted"/>
<dbReference type="EMBL" id="CP042274">
    <property type="protein sequence ID" value="QDY94538.1"/>
    <property type="molecule type" value="Genomic_DNA"/>
</dbReference>
<accession>A0AAP9J643</accession>
<dbReference type="AlphaFoldDB" id="A0AAP9J643"/>